<keyword evidence="2" id="KW-1185">Reference proteome</keyword>
<dbReference type="RefSeq" id="WP_225250641.1">
    <property type="nucleotide sequence ID" value="NZ_JAIWIU010000067.1"/>
</dbReference>
<dbReference type="EMBL" id="JAIWIU010000067">
    <property type="protein sequence ID" value="MCA2016687.1"/>
    <property type="molecule type" value="Genomic_DNA"/>
</dbReference>
<dbReference type="InterPro" id="IPR014729">
    <property type="entry name" value="Rossmann-like_a/b/a_fold"/>
</dbReference>
<sequence length="471" mass="52873">MKRCSVIGLINSSEQVKVPKDDLIVTVELPQNQIETKYGLGAFVGRAKKHLVSPNESASELLNLSALVYAADTRISREEYSQDGWTREFSIYFPVNDLSVWQPIKDRLEELLSFITGDFWTLHFREREADDRLNCIEIEEPAEPVEAVSLLSGGLDSFIGAIDLLSENTNCLFVGHYSKDGTQNYQNAVETTLCKEYPDYFKGYIKGCLIFDKSVFKTGEQDISAENSQRSRSFMFLSMAAYLASGMGQLCKLIVPENGFIALNVPLDPLRLGANSTKTVHPHFMSLMSEVFSELNLNIALVNPYRHMTKGEMMKTCHNQQLLAKHAHETLSCASPGKMRWDKDNFKAHRLGGAGGRGNCGYCYPCLIRKASFKKALIDDNTTYVAIPDFDKAKIRVGKKGSVYAESKDILSVQYAGYRLANGQMKPNIEIHKSGTLQRVFGEWADIAGMYERGLKEVYELVRDVKVVRSN</sequence>
<organism evidence="1 2">
    <name type="scientific">Vibrio tritonius</name>
    <dbReference type="NCBI Taxonomy" id="1435069"/>
    <lineage>
        <taxon>Bacteria</taxon>
        <taxon>Pseudomonadati</taxon>
        <taxon>Pseudomonadota</taxon>
        <taxon>Gammaproteobacteria</taxon>
        <taxon>Vibrionales</taxon>
        <taxon>Vibrionaceae</taxon>
        <taxon>Vibrio</taxon>
    </lineage>
</organism>
<comment type="caution">
    <text evidence="1">The sequence shown here is derived from an EMBL/GenBank/DDBJ whole genome shotgun (WGS) entry which is preliminary data.</text>
</comment>
<accession>A0ABS7YNX5</accession>
<gene>
    <name evidence="1" type="ORF">LDJ79_11240</name>
</gene>
<dbReference type="NCBIfam" id="NF041925">
    <property type="entry name" value="QatC"/>
    <property type="match status" value="1"/>
</dbReference>
<reference evidence="2" key="1">
    <citation type="submission" date="2023-07" db="EMBL/GenBank/DDBJ databases">
        <title>Molecular identification of indigenous halophilic bacteria isolated from red sea cost, biodegradation of synthetic dyes and assessment of degraded metabolite toxicity.</title>
        <authorList>
            <person name="Chaieb K."/>
            <person name="Altayb H.N."/>
        </authorList>
    </citation>
    <scope>NUCLEOTIDE SEQUENCE [LARGE SCALE GENOMIC DNA]</scope>
    <source>
        <strain evidence="2">K20</strain>
    </source>
</reference>
<dbReference type="Proteomes" id="UP001199044">
    <property type="component" value="Unassembled WGS sequence"/>
</dbReference>
<evidence type="ECO:0000313" key="1">
    <source>
        <dbReference type="EMBL" id="MCA2016687.1"/>
    </source>
</evidence>
<dbReference type="SUPFAM" id="SSF52402">
    <property type="entry name" value="Adenine nucleotide alpha hydrolases-like"/>
    <property type="match status" value="1"/>
</dbReference>
<proteinExistence type="predicted"/>
<evidence type="ECO:0008006" key="3">
    <source>
        <dbReference type="Google" id="ProtNLM"/>
    </source>
</evidence>
<dbReference type="Gene3D" id="3.40.50.620">
    <property type="entry name" value="HUPs"/>
    <property type="match status" value="1"/>
</dbReference>
<evidence type="ECO:0000313" key="2">
    <source>
        <dbReference type="Proteomes" id="UP001199044"/>
    </source>
</evidence>
<name>A0ABS7YNX5_9VIBR</name>
<protein>
    <recommendedName>
        <fullName evidence="3">7-cyano-7-deazaguanine synthase</fullName>
    </recommendedName>
</protein>
<dbReference type="InterPro" id="IPR049676">
    <property type="entry name" value="QatC"/>
</dbReference>